<organism evidence="1 2">
    <name type="scientific">Floridaenema fluviatile BLCC-F154</name>
    <dbReference type="NCBI Taxonomy" id="3153640"/>
    <lineage>
        <taxon>Bacteria</taxon>
        <taxon>Bacillati</taxon>
        <taxon>Cyanobacteriota</taxon>
        <taxon>Cyanophyceae</taxon>
        <taxon>Oscillatoriophycideae</taxon>
        <taxon>Aerosakkonematales</taxon>
        <taxon>Aerosakkonemataceae</taxon>
        <taxon>Floridanema</taxon>
        <taxon>Floridanema fluviatile</taxon>
    </lineage>
</organism>
<keyword evidence="2" id="KW-1185">Reference proteome</keyword>
<evidence type="ECO:0000313" key="1">
    <source>
        <dbReference type="EMBL" id="MFB2939010.1"/>
    </source>
</evidence>
<name>A0ABV4YJK2_9CYAN</name>
<sequence length="51" mass="5762">MGLLLIIKSDRISCYVSINLVSAIDQKRNSFRRSLKVQPSYFLASAFVVNV</sequence>
<evidence type="ECO:0000313" key="2">
    <source>
        <dbReference type="Proteomes" id="UP001576776"/>
    </source>
</evidence>
<dbReference type="EMBL" id="JBHFNS010000093">
    <property type="protein sequence ID" value="MFB2939010.1"/>
    <property type="molecule type" value="Genomic_DNA"/>
</dbReference>
<dbReference type="RefSeq" id="WP_413260486.1">
    <property type="nucleotide sequence ID" value="NZ_JBHFNS010000093.1"/>
</dbReference>
<reference evidence="1 2" key="1">
    <citation type="submission" date="2024-09" db="EMBL/GenBank/DDBJ databases">
        <title>Floridaenema gen nov. (Aerosakkonemataceae, Aerosakkonematales ord. nov., Cyanobacteria) from benthic tropical and subtropical fresh waters, with the description of four new species.</title>
        <authorList>
            <person name="Moretto J.A."/>
            <person name="Berthold D.E."/>
            <person name="Lefler F.W."/>
            <person name="Huang I.-S."/>
            <person name="Laughinghouse H. IV."/>
        </authorList>
    </citation>
    <scope>NUCLEOTIDE SEQUENCE [LARGE SCALE GENOMIC DNA]</scope>
    <source>
        <strain evidence="1 2">BLCC-F154</strain>
    </source>
</reference>
<protein>
    <submittedName>
        <fullName evidence="1">Uncharacterized protein</fullName>
    </submittedName>
</protein>
<gene>
    <name evidence="1" type="ORF">ACE1B6_27470</name>
</gene>
<proteinExistence type="predicted"/>
<comment type="caution">
    <text evidence="1">The sequence shown here is derived from an EMBL/GenBank/DDBJ whole genome shotgun (WGS) entry which is preliminary data.</text>
</comment>
<accession>A0ABV4YJK2</accession>
<dbReference type="Proteomes" id="UP001576776">
    <property type="component" value="Unassembled WGS sequence"/>
</dbReference>